<dbReference type="PANTHER" id="PTHR42850:SF2">
    <property type="entry name" value="BLL5683 PROTEIN"/>
    <property type="match status" value="1"/>
</dbReference>
<evidence type="ECO:0000259" key="3">
    <source>
        <dbReference type="Pfam" id="PF12850"/>
    </source>
</evidence>
<dbReference type="GO" id="GO:0016791">
    <property type="term" value="F:phosphatase activity"/>
    <property type="evidence" value="ECO:0007669"/>
    <property type="project" value="TreeGrafter"/>
</dbReference>
<gene>
    <name evidence="4" type="ORF">GPL21_10485</name>
</gene>
<reference evidence="4 5" key="1">
    <citation type="submission" date="2019-12" db="EMBL/GenBank/DDBJ databases">
        <title>Draft genome sequences Bradyrhizobium cajani AMBPC1010, Bradyrhizobium pachyrhizi AMBPC1040 and Bradyrhizobium yuanmingense ALSPC3051, three plant growth promoting strains isolated from nodules of Cajanus cajan L. in Dominican Republic.</title>
        <authorList>
            <person name="Flores-Felix J.D."/>
            <person name="Araujo J."/>
            <person name="Diaz-Alcantara C."/>
            <person name="Gonzalez-Andres F."/>
            <person name="Velazquez E."/>
        </authorList>
    </citation>
    <scope>NUCLEOTIDE SEQUENCE [LARGE SCALE GENOMIC DNA]</scope>
    <source>
        <strain evidence="4 5">1040</strain>
    </source>
</reference>
<keyword evidence="2" id="KW-0479">Metal-binding</keyword>
<evidence type="ECO:0000256" key="1">
    <source>
        <dbReference type="ARBA" id="ARBA00008950"/>
    </source>
</evidence>
<dbReference type="Proteomes" id="UP000436468">
    <property type="component" value="Unassembled WGS sequence"/>
</dbReference>
<dbReference type="SUPFAM" id="SSF56300">
    <property type="entry name" value="Metallo-dependent phosphatases"/>
    <property type="match status" value="1"/>
</dbReference>
<dbReference type="NCBIfam" id="TIGR00040">
    <property type="entry name" value="yfcE"/>
    <property type="match status" value="1"/>
</dbReference>
<evidence type="ECO:0000313" key="4">
    <source>
        <dbReference type="EMBL" id="MVT65530.1"/>
    </source>
</evidence>
<feature type="domain" description="Calcineurin-like phosphoesterase" evidence="3">
    <location>
        <begin position="39"/>
        <end position="222"/>
    </location>
</feature>
<dbReference type="InterPro" id="IPR024654">
    <property type="entry name" value="Calcineurin-like_PHP_lpxH"/>
</dbReference>
<keyword evidence="5" id="KW-1185">Reference proteome</keyword>
<dbReference type="AlphaFoldDB" id="A0A844ST04"/>
<evidence type="ECO:0000256" key="2">
    <source>
        <dbReference type="RuleBase" id="RU362039"/>
    </source>
</evidence>
<dbReference type="Gene3D" id="3.60.21.10">
    <property type="match status" value="1"/>
</dbReference>
<comment type="caution">
    <text evidence="4">The sequence shown here is derived from an EMBL/GenBank/DDBJ whole genome shotgun (WGS) entry which is preliminary data.</text>
</comment>
<comment type="cofactor">
    <cofactor evidence="2">
        <name>a divalent metal cation</name>
        <dbReference type="ChEBI" id="CHEBI:60240"/>
    </cofactor>
</comment>
<protein>
    <recommendedName>
        <fullName evidence="2">Phosphoesterase</fullName>
        <ecNumber evidence="2">3.1.4.-</ecNumber>
    </recommendedName>
</protein>
<comment type="similarity">
    <text evidence="1 2">Belongs to the metallophosphoesterase superfamily. YfcE family.</text>
</comment>
<accession>A0A844ST04</accession>
<dbReference type="GO" id="GO:0005737">
    <property type="term" value="C:cytoplasm"/>
    <property type="evidence" value="ECO:0007669"/>
    <property type="project" value="TreeGrafter"/>
</dbReference>
<dbReference type="InterPro" id="IPR050126">
    <property type="entry name" value="Ap4A_hydrolase"/>
</dbReference>
<dbReference type="GO" id="GO:0046872">
    <property type="term" value="F:metal ion binding"/>
    <property type="evidence" value="ECO:0007669"/>
    <property type="project" value="UniProtKB-KW"/>
</dbReference>
<proteinExistence type="inferred from homology"/>
<dbReference type="Pfam" id="PF12850">
    <property type="entry name" value="Metallophos_2"/>
    <property type="match status" value="1"/>
</dbReference>
<dbReference type="InterPro" id="IPR000979">
    <property type="entry name" value="Phosphodiesterase_MJ0936/Vps29"/>
</dbReference>
<dbReference type="InterPro" id="IPR029052">
    <property type="entry name" value="Metallo-depent_PP-like"/>
</dbReference>
<name>A0A844ST04_9BRAD</name>
<dbReference type="EC" id="3.1.4.-" evidence="2"/>
<organism evidence="4 5">
    <name type="scientific">Bradyrhizobium pachyrhizi</name>
    <dbReference type="NCBI Taxonomy" id="280333"/>
    <lineage>
        <taxon>Bacteria</taxon>
        <taxon>Pseudomonadati</taxon>
        <taxon>Pseudomonadota</taxon>
        <taxon>Alphaproteobacteria</taxon>
        <taxon>Hyphomicrobiales</taxon>
        <taxon>Nitrobacteraceae</taxon>
        <taxon>Bradyrhizobium</taxon>
    </lineage>
</organism>
<dbReference type="EMBL" id="WQNF01000006">
    <property type="protein sequence ID" value="MVT65530.1"/>
    <property type="molecule type" value="Genomic_DNA"/>
</dbReference>
<dbReference type="PANTHER" id="PTHR42850">
    <property type="entry name" value="METALLOPHOSPHOESTERASE"/>
    <property type="match status" value="1"/>
</dbReference>
<evidence type="ECO:0000313" key="5">
    <source>
        <dbReference type="Proteomes" id="UP000436468"/>
    </source>
</evidence>
<sequence>MDDERMPRVVREPSRAAPTWRAAGFLLGAAFGPTEQLSMRFGVLSDAHGNIEAFELALAILADAKAEVIYFLGDAVGYIPEKGVVSALQAAGIPVVRGNHDDMLVRQTTAADREAIYRHRETYALLSNEERDFVGSWPSKLTIRDERGTILFVHGSPKSPLEGYVYPDSSLSDLAEIDADVVFMGHTHHPFVRRHADKLFVNVGSCGLPRGSDLRGSVCVFDPLERAAEIVRFDISGPCRRVLSRYPLAPPVASLLERCADFKANEVQS</sequence>